<dbReference type="PANTHER" id="PTHR43625:SF78">
    <property type="entry name" value="PYRIDOXAL REDUCTASE-RELATED"/>
    <property type="match status" value="1"/>
</dbReference>
<dbReference type="GO" id="GO:0005737">
    <property type="term" value="C:cytoplasm"/>
    <property type="evidence" value="ECO:0007669"/>
    <property type="project" value="TreeGrafter"/>
</dbReference>
<dbReference type="GO" id="GO:0016491">
    <property type="term" value="F:oxidoreductase activity"/>
    <property type="evidence" value="ECO:0007669"/>
    <property type="project" value="UniProtKB-KW"/>
</dbReference>
<dbReference type="AlphaFoldDB" id="A0A9P8PSB9"/>
<dbReference type="InterPro" id="IPR050791">
    <property type="entry name" value="Aldo-Keto_reductase"/>
</dbReference>
<comment type="caution">
    <text evidence="3">The sequence shown here is derived from an EMBL/GenBank/DDBJ whole genome shotgun (WGS) entry which is preliminary data.</text>
</comment>
<evidence type="ECO:0000256" key="1">
    <source>
        <dbReference type="ARBA" id="ARBA00023002"/>
    </source>
</evidence>
<dbReference type="Proteomes" id="UP000788993">
    <property type="component" value="Unassembled WGS sequence"/>
</dbReference>
<organism evidence="3 4">
    <name type="scientific">Ogataea polymorpha</name>
    <dbReference type="NCBI Taxonomy" id="460523"/>
    <lineage>
        <taxon>Eukaryota</taxon>
        <taxon>Fungi</taxon>
        <taxon>Dikarya</taxon>
        <taxon>Ascomycota</taxon>
        <taxon>Saccharomycotina</taxon>
        <taxon>Pichiomycetes</taxon>
        <taxon>Pichiales</taxon>
        <taxon>Pichiaceae</taxon>
        <taxon>Ogataea</taxon>
    </lineage>
</organism>
<gene>
    <name evidence="3" type="ORF">OGATHE_001255</name>
</gene>
<keyword evidence="4" id="KW-1185">Reference proteome</keyword>
<keyword evidence="1" id="KW-0560">Oxidoreductase</keyword>
<dbReference type="Pfam" id="PF00248">
    <property type="entry name" value="Aldo_ket_red"/>
    <property type="match status" value="1"/>
</dbReference>
<protein>
    <recommendedName>
        <fullName evidence="2">NADP-dependent oxidoreductase domain-containing protein</fullName>
    </recommendedName>
</protein>
<dbReference type="PANTHER" id="PTHR43625">
    <property type="entry name" value="AFLATOXIN B1 ALDEHYDE REDUCTASE"/>
    <property type="match status" value="1"/>
</dbReference>
<proteinExistence type="predicted"/>
<evidence type="ECO:0000259" key="2">
    <source>
        <dbReference type="Pfam" id="PF00248"/>
    </source>
</evidence>
<accession>A0A9P8PSB9</accession>
<dbReference type="SUPFAM" id="SSF51430">
    <property type="entry name" value="NAD(P)-linked oxidoreductase"/>
    <property type="match status" value="1"/>
</dbReference>
<feature type="domain" description="NADP-dependent oxidoreductase" evidence="2">
    <location>
        <begin position="10"/>
        <end position="308"/>
    </location>
</feature>
<evidence type="ECO:0000313" key="4">
    <source>
        <dbReference type="Proteomes" id="UP000788993"/>
    </source>
</evidence>
<dbReference type="Gene3D" id="3.20.20.100">
    <property type="entry name" value="NADP-dependent oxidoreductase domain"/>
    <property type="match status" value="1"/>
</dbReference>
<sequence length="330" mass="36880">MSVEIKGSTGYGLMSLTWRPQPVSYEQAFATINNALSDGIEFFNAGEFYGNLPNDKHANLELLRAYFAKYPESRSKMVVSVKGCVDLPNPPDNSPENIAKSIRNIASYFPDGMFDIFEPARQDGKHSIEEVVRSIVPFIEQGVVRGISLSEVSATTVRRAAKLFPISCVEVEFSLWSRDILSNGVMDACRDLGIPVIAYSPLGRGYLTGQIKSVDDIPEGDFRRTLDRFSSQEVLENNMSVVKLVEELARQKKCTLAQIALAWIRKHNEFPEKYARVIPIPSSSTPARNHENNTEIPLTDAEFAALNEQLDKIEIRGGRYNAHAADYLEK</sequence>
<evidence type="ECO:0000313" key="3">
    <source>
        <dbReference type="EMBL" id="KAH3676765.1"/>
    </source>
</evidence>
<reference evidence="3" key="2">
    <citation type="submission" date="2021-01" db="EMBL/GenBank/DDBJ databases">
        <authorList>
            <person name="Schikora-Tamarit M.A."/>
        </authorList>
    </citation>
    <scope>NUCLEOTIDE SEQUENCE</scope>
    <source>
        <strain evidence="3">NCAIM Y.01608</strain>
    </source>
</reference>
<dbReference type="CDD" id="cd19077">
    <property type="entry name" value="AKR_AKR8A1-2"/>
    <property type="match status" value="1"/>
</dbReference>
<name>A0A9P8PSB9_9ASCO</name>
<dbReference type="InterPro" id="IPR023210">
    <property type="entry name" value="NADP_OxRdtase_dom"/>
</dbReference>
<reference evidence="3" key="1">
    <citation type="journal article" date="2021" name="Open Biol.">
        <title>Shared evolutionary footprints suggest mitochondrial oxidative damage underlies multiple complex I losses in fungi.</title>
        <authorList>
            <person name="Schikora-Tamarit M.A."/>
            <person name="Marcet-Houben M."/>
            <person name="Nosek J."/>
            <person name="Gabaldon T."/>
        </authorList>
    </citation>
    <scope>NUCLEOTIDE SEQUENCE</scope>
    <source>
        <strain evidence="3">NCAIM Y.01608</strain>
    </source>
</reference>
<dbReference type="InterPro" id="IPR036812">
    <property type="entry name" value="NAD(P)_OxRdtase_dom_sf"/>
</dbReference>
<dbReference type="EMBL" id="JAEUBD010000146">
    <property type="protein sequence ID" value="KAH3676765.1"/>
    <property type="molecule type" value="Genomic_DNA"/>
</dbReference>